<dbReference type="SUPFAM" id="SSF52833">
    <property type="entry name" value="Thioredoxin-like"/>
    <property type="match status" value="1"/>
</dbReference>
<reference evidence="4" key="1">
    <citation type="journal article" date="2014" name="Int. J. Syst. Evol. Microbiol.">
        <title>Complete genome of a new Firmicutes species belonging to the dominant human colonic microbiota ('Ruminococcus bicirculans') reveals two chromosomes and a selective capacity to utilize plant glucans.</title>
        <authorList>
            <consortium name="NISC Comparative Sequencing Program"/>
            <person name="Wegmann U."/>
            <person name="Louis P."/>
            <person name="Goesmann A."/>
            <person name="Henrissat B."/>
            <person name="Duncan S.H."/>
            <person name="Flint H.J."/>
        </authorList>
    </citation>
    <scope>NUCLEOTIDE SEQUENCE</scope>
    <source>
        <strain evidence="4">CECT 7184</strain>
    </source>
</reference>
<dbReference type="EMBL" id="JAUFQU010000001">
    <property type="protein sequence ID" value="MDN3706610.1"/>
    <property type="molecule type" value="Genomic_DNA"/>
</dbReference>
<sequence>MRRILILFGVFILFSCQNKTDQLPYLGNHTEGVVNGKMQIKKYFTIPDFKFRNQDSIVITNKTFEDKIYIADFIFLSCPTICPVMNHEMKRVYDVFKDNASVVFVSHTVDPENDQIPVLKSYAQNLDVDGNKWHFLRGTQQEILQIAEKGYFTQAYADVSAPGGYAHSAGFILVDKNRHIRGVYDGTNSKDVDRLIKDIVILLEEKSV</sequence>
<evidence type="ECO:0000313" key="4">
    <source>
        <dbReference type="EMBL" id="MDN3706610.1"/>
    </source>
</evidence>
<dbReference type="PANTHER" id="PTHR12151">
    <property type="entry name" value="ELECTRON TRANSPORT PROTIN SCO1/SENC FAMILY MEMBER"/>
    <property type="match status" value="1"/>
</dbReference>
<protein>
    <submittedName>
        <fullName evidence="4">SCO family protein</fullName>
    </submittedName>
</protein>
<dbReference type="PROSITE" id="PS51257">
    <property type="entry name" value="PROKAR_LIPOPROTEIN"/>
    <property type="match status" value="1"/>
</dbReference>
<keyword evidence="2" id="KW-0186">Copper</keyword>
<evidence type="ECO:0000259" key="3">
    <source>
        <dbReference type="PROSITE" id="PS51352"/>
    </source>
</evidence>
<evidence type="ECO:0000313" key="6">
    <source>
        <dbReference type="Proteomes" id="UP001242368"/>
    </source>
</evidence>
<dbReference type="EMBL" id="JAUFQU010000034">
    <property type="protein sequence ID" value="MDN3709417.1"/>
    <property type="molecule type" value="Genomic_DNA"/>
</dbReference>
<keyword evidence="6" id="KW-1185">Reference proteome</keyword>
<dbReference type="InterPro" id="IPR036249">
    <property type="entry name" value="Thioredoxin-like_sf"/>
</dbReference>
<dbReference type="PROSITE" id="PS51352">
    <property type="entry name" value="THIOREDOXIN_2"/>
    <property type="match status" value="1"/>
</dbReference>
<dbReference type="Gene3D" id="3.40.30.10">
    <property type="entry name" value="Glutaredoxin"/>
    <property type="match status" value="1"/>
</dbReference>
<dbReference type="InterPro" id="IPR013766">
    <property type="entry name" value="Thioredoxin_domain"/>
</dbReference>
<reference evidence="6" key="2">
    <citation type="journal article" date="2019" name="Int. J. Syst. Evol. Microbiol.">
        <title>The Global Catalogue of Microorganisms (GCM) 10K type strain sequencing project: providing services to taxonomists for standard genome sequencing and annotation.</title>
        <authorList>
            <consortium name="The Broad Institute Genomics Platform"/>
            <consortium name="The Broad Institute Genome Sequencing Center for Infectious Disease"/>
            <person name="Wu L."/>
            <person name="Ma J."/>
        </authorList>
    </citation>
    <scope>NUCLEOTIDE SEQUENCE [LARGE SCALE GENOMIC DNA]</scope>
    <source>
        <strain evidence="6">CECT 7184</strain>
    </source>
</reference>
<comment type="similarity">
    <text evidence="1">Belongs to the SCO1/2 family.</text>
</comment>
<organism evidence="4 6">
    <name type="scientific">Paenimyroides ceti</name>
    <dbReference type="NCBI Taxonomy" id="395087"/>
    <lineage>
        <taxon>Bacteria</taxon>
        <taxon>Pseudomonadati</taxon>
        <taxon>Bacteroidota</taxon>
        <taxon>Flavobacteriia</taxon>
        <taxon>Flavobacteriales</taxon>
        <taxon>Flavobacteriaceae</taxon>
        <taxon>Paenimyroides</taxon>
    </lineage>
</organism>
<dbReference type="Proteomes" id="UP001242368">
    <property type="component" value="Unassembled WGS sequence"/>
</dbReference>
<dbReference type="PANTHER" id="PTHR12151:SF25">
    <property type="entry name" value="LINALOOL DEHYDRATASE_ISOMERASE DOMAIN-CONTAINING PROTEIN"/>
    <property type="match status" value="1"/>
</dbReference>
<proteinExistence type="inferred from homology"/>
<dbReference type="RefSeq" id="WP_290362675.1">
    <property type="nucleotide sequence ID" value="NZ_JAUFQU010000001.1"/>
</dbReference>
<evidence type="ECO:0000256" key="2">
    <source>
        <dbReference type="ARBA" id="ARBA00023008"/>
    </source>
</evidence>
<gene>
    <name evidence="4" type="ORF">QW060_05635</name>
    <name evidence="5" type="ORF">QW060_20620</name>
</gene>
<dbReference type="InterPro" id="IPR003782">
    <property type="entry name" value="SCO1/SenC"/>
</dbReference>
<evidence type="ECO:0000256" key="1">
    <source>
        <dbReference type="ARBA" id="ARBA00010996"/>
    </source>
</evidence>
<dbReference type="CDD" id="cd02968">
    <property type="entry name" value="SCO"/>
    <property type="match status" value="1"/>
</dbReference>
<name>A0ABT8CQI7_9FLAO</name>
<reference evidence="4" key="3">
    <citation type="submission" date="2023-06" db="EMBL/GenBank/DDBJ databases">
        <authorList>
            <person name="Lucena T."/>
            <person name="Sun Q."/>
        </authorList>
    </citation>
    <scope>NUCLEOTIDE SEQUENCE</scope>
    <source>
        <strain evidence="4">CECT 7184</strain>
    </source>
</reference>
<feature type="domain" description="Thioredoxin" evidence="3">
    <location>
        <begin position="17"/>
        <end position="204"/>
    </location>
</feature>
<evidence type="ECO:0000313" key="5">
    <source>
        <dbReference type="EMBL" id="MDN3709417.1"/>
    </source>
</evidence>
<comment type="caution">
    <text evidence="4">The sequence shown here is derived from an EMBL/GenBank/DDBJ whole genome shotgun (WGS) entry which is preliminary data.</text>
</comment>
<dbReference type="Pfam" id="PF02630">
    <property type="entry name" value="SCO1-SenC"/>
    <property type="match status" value="1"/>
</dbReference>
<accession>A0ABT8CQI7</accession>